<evidence type="ECO:0000313" key="7">
    <source>
        <dbReference type="EMBL" id="ETW96570.1"/>
    </source>
</evidence>
<dbReference type="InterPro" id="IPR006139">
    <property type="entry name" value="D-isomer_2_OHA_DH_cat_dom"/>
</dbReference>
<accession>W4LFR9</accession>
<dbReference type="Proteomes" id="UP000019141">
    <property type="component" value="Unassembled WGS sequence"/>
</dbReference>
<dbReference type="Pfam" id="PF00389">
    <property type="entry name" value="2-Hacid_dh"/>
    <property type="match status" value="1"/>
</dbReference>
<dbReference type="SUPFAM" id="SSF52283">
    <property type="entry name" value="Formate/glycerate dehydrogenase catalytic domain-like"/>
    <property type="match status" value="1"/>
</dbReference>
<dbReference type="GO" id="GO:0016618">
    <property type="term" value="F:hydroxypyruvate reductase [NAD(P)H] activity"/>
    <property type="evidence" value="ECO:0007669"/>
    <property type="project" value="TreeGrafter"/>
</dbReference>
<keyword evidence="2 4" id="KW-0560">Oxidoreductase</keyword>
<proteinExistence type="inferred from homology"/>
<dbReference type="EMBL" id="AZHW01000770">
    <property type="protein sequence ID" value="ETW96570.1"/>
    <property type="molecule type" value="Genomic_DNA"/>
</dbReference>
<dbReference type="CDD" id="cd05301">
    <property type="entry name" value="GDH"/>
    <property type="match status" value="1"/>
</dbReference>
<comment type="caution">
    <text evidence="7">The sequence shown here is derived from an EMBL/GenBank/DDBJ whole genome shotgun (WGS) entry which is preliminary data.</text>
</comment>
<keyword evidence="3" id="KW-0520">NAD</keyword>
<dbReference type="SUPFAM" id="SSF51735">
    <property type="entry name" value="NAD(P)-binding Rossmann-fold domains"/>
    <property type="match status" value="1"/>
</dbReference>
<name>W4LFR9_ENTF1</name>
<dbReference type="PROSITE" id="PS00065">
    <property type="entry name" value="D_2_HYDROXYACID_DH_1"/>
    <property type="match status" value="1"/>
</dbReference>
<evidence type="ECO:0000256" key="3">
    <source>
        <dbReference type="ARBA" id="ARBA00023027"/>
    </source>
</evidence>
<reference evidence="7 8" key="1">
    <citation type="journal article" date="2014" name="Nature">
        <title>An environmental bacterial taxon with a large and distinct metabolic repertoire.</title>
        <authorList>
            <person name="Wilson M.C."/>
            <person name="Mori T."/>
            <person name="Ruckert C."/>
            <person name="Uria A.R."/>
            <person name="Helf M.J."/>
            <person name="Takada K."/>
            <person name="Gernert C."/>
            <person name="Steffens U.A."/>
            <person name="Heycke N."/>
            <person name="Schmitt S."/>
            <person name="Rinke C."/>
            <person name="Helfrich E.J."/>
            <person name="Brachmann A.O."/>
            <person name="Gurgui C."/>
            <person name="Wakimoto T."/>
            <person name="Kracht M."/>
            <person name="Crusemann M."/>
            <person name="Hentschel U."/>
            <person name="Abe I."/>
            <person name="Matsunaga S."/>
            <person name="Kalinowski J."/>
            <person name="Takeyama H."/>
            <person name="Piel J."/>
        </authorList>
    </citation>
    <scope>NUCLEOTIDE SEQUENCE [LARGE SCALE GENOMIC DNA]</scope>
    <source>
        <strain evidence="8">TSY1</strain>
    </source>
</reference>
<dbReference type="PANTHER" id="PTHR10996:SF283">
    <property type="entry name" value="GLYOXYLATE_HYDROXYPYRUVATE REDUCTASE B"/>
    <property type="match status" value="1"/>
</dbReference>
<evidence type="ECO:0008006" key="9">
    <source>
        <dbReference type="Google" id="ProtNLM"/>
    </source>
</evidence>
<dbReference type="PANTHER" id="PTHR10996">
    <property type="entry name" value="2-HYDROXYACID DEHYDROGENASE-RELATED"/>
    <property type="match status" value="1"/>
</dbReference>
<dbReference type="FunFam" id="3.40.50.720:FF:000203">
    <property type="entry name" value="D-3-phosphoglycerate dehydrogenase (SerA)"/>
    <property type="match status" value="1"/>
</dbReference>
<comment type="similarity">
    <text evidence="1 4">Belongs to the D-isomer specific 2-hydroxyacid dehydrogenase family.</text>
</comment>
<dbReference type="AlphaFoldDB" id="W4LFR9"/>
<protein>
    <recommendedName>
        <fullName evidence="9">2-hydroxyacid dehydrogenase</fullName>
    </recommendedName>
</protein>
<dbReference type="InterPro" id="IPR050223">
    <property type="entry name" value="D-isomer_2-hydroxyacid_DH"/>
</dbReference>
<dbReference type="GO" id="GO:0030267">
    <property type="term" value="F:glyoxylate reductase (NADPH) activity"/>
    <property type="evidence" value="ECO:0007669"/>
    <property type="project" value="TreeGrafter"/>
</dbReference>
<feature type="domain" description="D-isomer specific 2-hydroxyacid dehydrogenase NAD-binding" evidence="6">
    <location>
        <begin position="110"/>
        <end position="287"/>
    </location>
</feature>
<evidence type="ECO:0000256" key="2">
    <source>
        <dbReference type="ARBA" id="ARBA00023002"/>
    </source>
</evidence>
<dbReference type="Gene3D" id="3.40.50.720">
    <property type="entry name" value="NAD(P)-binding Rossmann-like Domain"/>
    <property type="match status" value="2"/>
</dbReference>
<dbReference type="PATRIC" id="fig|1429438.4.peg.4980"/>
<dbReference type="Pfam" id="PF02826">
    <property type="entry name" value="2-Hacid_dh_C"/>
    <property type="match status" value="1"/>
</dbReference>
<dbReference type="InterPro" id="IPR036291">
    <property type="entry name" value="NAD(P)-bd_dom_sf"/>
</dbReference>
<gene>
    <name evidence="7" type="ORF">ETSY1_26075</name>
</gene>
<sequence>MKPRVLIIRQMPEAALAVVRDGCEMQYNASDRQLSPEELGQAVADKDGLLCVVTDRVDDAVLASSPALKVVSTVAVGYDNIDVAAATARGIAVANTPGVLTESSADLAWGLLFSVARRITEGDRYIRAGQWRDWKLMLMAGHDVYGQTLGIVGMGRIGQAVARRARGCGMRVLYHNRQRVDASIEAELEATWVSLPTLLEQADFVSLHVPLSPETVRYIGEAELRRMKPIAYLINTARGAVVDEQAVIRALQEGWIAGAALDVFEHEPDVPQALRELENVVLVPHIGSASVATRTRMAVMAAENLIGVLRGERPPNVVNPEVWEAGN</sequence>
<dbReference type="HOGENOM" id="CLU_019796_1_2_7"/>
<dbReference type="InterPro" id="IPR029752">
    <property type="entry name" value="D-isomer_DH_CS1"/>
</dbReference>
<evidence type="ECO:0000313" key="8">
    <source>
        <dbReference type="Proteomes" id="UP000019141"/>
    </source>
</evidence>
<evidence type="ECO:0000259" key="5">
    <source>
        <dbReference type="Pfam" id="PF00389"/>
    </source>
</evidence>
<feature type="domain" description="D-isomer specific 2-hydroxyacid dehydrogenase catalytic" evidence="5">
    <location>
        <begin position="5"/>
        <end position="319"/>
    </location>
</feature>
<dbReference type="GO" id="GO:0005829">
    <property type="term" value="C:cytosol"/>
    <property type="evidence" value="ECO:0007669"/>
    <property type="project" value="TreeGrafter"/>
</dbReference>
<evidence type="ECO:0000256" key="1">
    <source>
        <dbReference type="ARBA" id="ARBA00005854"/>
    </source>
</evidence>
<dbReference type="InterPro" id="IPR006140">
    <property type="entry name" value="D-isomer_DH_NAD-bd"/>
</dbReference>
<dbReference type="GO" id="GO:0051287">
    <property type="term" value="F:NAD binding"/>
    <property type="evidence" value="ECO:0007669"/>
    <property type="project" value="InterPro"/>
</dbReference>
<keyword evidence="8" id="KW-1185">Reference proteome</keyword>
<evidence type="ECO:0000256" key="4">
    <source>
        <dbReference type="RuleBase" id="RU003719"/>
    </source>
</evidence>
<evidence type="ECO:0000259" key="6">
    <source>
        <dbReference type="Pfam" id="PF02826"/>
    </source>
</evidence>
<organism evidence="7 8">
    <name type="scientific">Entotheonella factor</name>
    <dbReference type="NCBI Taxonomy" id="1429438"/>
    <lineage>
        <taxon>Bacteria</taxon>
        <taxon>Pseudomonadati</taxon>
        <taxon>Nitrospinota/Tectimicrobiota group</taxon>
        <taxon>Candidatus Tectimicrobiota</taxon>
        <taxon>Candidatus Entotheonellia</taxon>
        <taxon>Candidatus Entotheonellales</taxon>
        <taxon>Candidatus Entotheonellaceae</taxon>
        <taxon>Candidatus Entotheonella</taxon>
    </lineage>
</organism>